<dbReference type="EMBL" id="CAJVPM010015408">
    <property type="protein sequence ID" value="CAG8607685.1"/>
    <property type="molecule type" value="Genomic_DNA"/>
</dbReference>
<name>A0ACA9MTC6_9GLOM</name>
<reference evidence="1" key="1">
    <citation type="submission" date="2021-06" db="EMBL/GenBank/DDBJ databases">
        <authorList>
            <person name="Kallberg Y."/>
            <person name="Tangrot J."/>
            <person name="Rosling A."/>
        </authorList>
    </citation>
    <scope>NUCLEOTIDE SEQUENCE</scope>
    <source>
        <strain evidence="1">AU212A</strain>
    </source>
</reference>
<keyword evidence="2" id="KW-1185">Reference proteome</keyword>
<protein>
    <submittedName>
        <fullName evidence="1">9877_t:CDS:1</fullName>
    </submittedName>
</protein>
<dbReference type="Proteomes" id="UP000789860">
    <property type="component" value="Unassembled WGS sequence"/>
</dbReference>
<feature type="non-terminal residue" evidence="1">
    <location>
        <position position="1"/>
    </location>
</feature>
<gene>
    <name evidence="1" type="ORF">SCALOS_LOCUS7165</name>
</gene>
<comment type="caution">
    <text evidence="1">The sequence shown here is derived from an EMBL/GenBank/DDBJ whole genome shotgun (WGS) entry which is preliminary data.</text>
</comment>
<evidence type="ECO:0000313" key="1">
    <source>
        <dbReference type="EMBL" id="CAG8607685.1"/>
    </source>
</evidence>
<proteinExistence type="predicted"/>
<evidence type="ECO:0000313" key="2">
    <source>
        <dbReference type="Proteomes" id="UP000789860"/>
    </source>
</evidence>
<sequence>RVHLTKEQLIAYSEISKYYVTELLEIGANYEGYWKVELLAKQFEWAIDILEIVLLNTIFVFGFDNSTNYRVFTENALIARRMNVGYSSKQPIMHPS</sequence>
<organism evidence="1 2">
    <name type="scientific">Scutellospora calospora</name>
    <dbReference type="NCBI Taxonomy" id="85575"/>
    <lineage>
        <taxon>Eukaryota</taxon>
        <taxon>Fungi</taxon>
        <taxon>Fungi incertae sedis</taxon>
        <taxon>Mucoromycota</taxon>
        <taxon>Glomeromycotina</taxon>
        <taxon>Glomeromycetes</taxon>
        <taxon>Diversisporales</taxon>
        <taxon>Gigasporaceae</taxon>
        <taxon>Scutellospora</taxon>
    </lineage>
</organism>
<accession>A0ACA9MTC6</accession>